<keyword evidence="1" id="KW-0812">Transmembrane</keyword>
<dbReference type="RefSeq" id="WP_219871778.1">
    <property type="nucleotide sequence ID" value="NZ_JAHZIJ010000003.1"/>
</dbReference>
<gene>
    <name evidence="2" type="ORF">K0T92_07310</name>
</gene>
<keyword evidence="3" id="KW-1185">Reference proteome</keyword>
<dbReference type="Pfam" id="PF13181">
    <property type="entry name" value="TPR_8"/>
    <property type="match status" value="1"/>
</dbReference>
<dbReference type="InterPro" id="IPR011990">
    <property type="entry name" value="TPR-like_helical_dom_sf"/>
</dbReference>
<dbReference type="Pfam" id="PF14559">
    <property type="entry name" value="TPR_19"/>
    <property type="match status" value="1"/>
</dbReference>
<dbReference type="InterPro" id="IPR019734">
    <property type="entry name" value="TPR_rpt"/>
</dbReference>
<name>A0ABS7D3V2_9BACL</name>
<sequence>MIKFIAFGFLWWLFGNPFLALIVLLVLLYALDRRFVGVTPSIVKPYRRLRMIGRLRQQAAMNPNDIPAKHELGRLLVERKRYKEAKEWLMPLQDALEQSAEYWDDLGSCLAGLSETAAAEAAINNALAINPRVKYGAPYLRLASLYAKSDPARAIGYLQSFRHIQSSSCEAYYRLAGMYRELGRKEDEKEALAECRSIYRMLPRYKKRSERKWALMAWLRFRAVK</sequence>
<accession>A0ABS7D3V2</accession>
<evidence type="ECO:0000313" key="3">
    <source>
        <dbReference type="Proteomes" id="UP000812277"/>
    </source>
</evidence>
<protein>
    <recommendedName>
        <fullName evidence="4">Tetratricopeptide repeat protein</fullName>
    </recommendedName>
</protein>
<organism evidence="2 3">
    <name type="scientific">Paenibacillus oenotherae</name>
    <dbReference type="NCBI Taxonomy" id="1435645"/>
    <lineage>
        <taxon>Bacteria</taxon>
        <taxon>Bacillati</taxon>
        <taxon>Bacillota</taxon>
        <taxon>Bacilli</taxon>
        <taxon>Bacillales</taxon>
        <taxon>Paenibacillaceae</taxon>
        <taxon>Paenibacillus</taxon>
    </lineage>
</organism>
<reference evidence="2 3" key="1">
    <citation type="submission" date="2021-07" db="EMBL/GenBank/DDBJ databases">
        <title>Paenibacillus radiodurans sp. nov., isolated from the southeastern edge of Tengger Desert.</title>
        <authorList>
            <person name="Zhang G."/>
        </authorList>
    </citation>
    <scope>NUCLEOTIDE SEQUENCE [LARGE SCALE GENOMIC DNA]</scope>
    <source>
        <strain evidence="2 3">DT7-4</strain>
    </source>
</reference>
<feature type="transmembrane region" description="Helical" evidence="1">
    <location>
        <begin position="6"/>
        <end position="31"/>
    </location>
</feature>
<evidence type="ECO:0000313" key="2">
    <source>
        <dbReference type="EMBL" id="MBW7474549.1"/>
    </source>
</evidence>
<evidence type="ECO:0000256" key="1">
    <source>
        <dbReference type="SAM" id="Phobius"/>
    </source>
</evidence>
<keyword evidence="1" id="KW-0472">Membrane</keyword>
<dbReference type="Proteomes" id="UP000812277">
    <property type="component" value="Unassembled WGS sequence"/>
</dbReference>
<keyword evidence="1" id="KW-1133">Transmembrane helix</keyword>
<comment type="caution">
    <text evidence="2">The sequence shown here is derived from an EMBL/GenBank/DDBJ whole genome shotgun (WGS) entry which is preliminary data.</text>
</comment>
<proteinExistence type="predicted"/>
<dbReference type="SMART" id="SM00028">
    <property type="entry name" value="TPR"/>
    <property type="match status" value="2"/>
</dbReference>
<dbReference type="EMBL" id="JAHZIJ010000003">
    <property type="protein sequence ID" value="MBW7474549.1"/>
    <property type="molecule type" value="Genomic_DNA"/>
</dbReference>
<evidence type="ECO:0008006" key="4">
    <source>
        <dbReference type="Google" id="ProtNLM"/>
    </source>
</evidence>
<dbReference type="SUPFAM" id="SSF48452">
    <property type="entry name" value="TPR-like"/>
    <property type="match status" value="1"/>
</dbReference>
<dbReference type="Gene3D" id="1.25.40.10">
    <property type="entry name" value="Tetratricopeptide repeat domain"/>
    <property type="match status" value="2"/>
</dbReference>